<evidence type="ECO:0000256" key="15">
    <source>
        <dbReference type="ARBA" id="ARBA00034808"/>
    </source>
</evidence>
<evidence type="ECO:0000256" key="11">
    <source>
        <dbReference type="ARBA" id="ARBA00023136"/>
    </source>
</evidence>
<feature type="region of interest" description="Disordered" evidence="20">
    <location>
        <begin position="273"/>
        <end position="300"/>
    </location>
</feature>
<feature type="compositionally biased region" description="Low complexity" evidence="20">
    <location>
        <begin position="670"/>
        <end position="680"/>
    </location>
</feature>
<dbReference type="CDD" id="cd18018">
    <property type="entry name" value="DEXHc_RecQ4-like"/>
    <property type="match status" value="1"/>
</dbReference>
<comment type="caution">
    <text evidence="24">The sequence shown here is derived from an EMBL/GenBank/DDBJ whole genome shotgun (WGS) entry which is preliminary data.</text>
</comment>
<feature type="compositionally biased region" description="Low complexity" evidence="20">
    <location>
        <begin position="188"/>
        <end position="197"/>
    </location>
</feature>
<dbReference type="Pfam" id="PF00271">
    <property type="entry name" value="Helicase_C"/>
    <property type="match status" value="1"/>
</dbReference>
<comment type="catalytic activity">
    <reaction evidence="16">
        <text>ATP + H2O = ADP + phosphate + H(+)</text>
        <dbReference type="Rhea" id="RHEA:13065"/>
        <dbReference type="ChEBI" id="CHEBI:15377"/>
        <dbReference type="ChEBI" id="CHEBI:15378"/>
        <dbReference type="ChEBI" id="CHEBI:30616"/>
        <dbReference type="ChEBI" id="CHEBI:43474"/>
        <dbReference type="ChEBI" id="CHEBI:456216"/>
    </reaction>
</comment>
<feature type="compositionally biased region" description="Basic and acidic residues" evidence="20">
    <location>
        <begin position="394"/>
        <end position="403"/>
    </location>
</feature>
<dbReference type="SUPFAM" id="SSF103506">
    <property type="entry name" value="Mitochondrial carrier"/>
    <property type="match status" value="1"/>
</dbReference>
<feature type="domain" description="Helicase C-terminal" evidence="23">
    <location>
        <begin position="1111"/>
        <end position="1284"/>
    </location>
</feature>
<dbReference type="CDD" id="cd18794">
    <property type="entry name" value="SF2_C_RecQ"/>
    <property type="match status" value="1"/>
</dbReference>
<dbReference type="SMART" id="SM00487">
    <property type="entry name" value="DEXDc"/>
    <property type="match status" value="1"/>
</dbReference>
<feature type="coiled-coil region" evidence="19">
    <location>
        <begin position="87"/>
        <end position="114"/>
    </location>
</feature>
<evidence type="ECO:0000256" key="10">
    <source>
        <dbReference type="ARBA" id="ARBA00023125"/>
    </source>
</evidence>
<dbReference type="Gene3D" id="1.10.10.1460">
    <property type="match status" value="1"/>
</dbReference>
<feature type="repeat" description="Solcar" evidence="18">
    <location>
        <begin position="1703"/>
        <end position="1803"/>
    </location>
</feature>
<evidence type="ECO:0000256" key="8">
    <source>
        <dbReference type="ARBA" id="ARBA00022806"/>
    </source>
</evidence>
<keyword evidence="9" id="KW-0067">ATP-binding</keyword>
<evidence type="ECO:0000256" key="7">
    <source>
        <dbReference type="ARBA" id="ARBA00022801"/>
    </source>
</evidence>
<dbReference type="GO" id="GO:0005524">
    <property type="term" value="F:ATP binding"/>
    <property type="evidence" value="ECO:0007669"/>
    <property type="project" value="UniProtKB-KW"/>
</dbReference>
<dbReference type="GO" id="GO:0003677">
    <property type="term" value="F:DNA binding"/>
    <property type="evidence" value="ECO:0007669"/>
    <property type="project" value="UniProtKB-KW"/>
</dbReference>
<dbReference type="InterPro" id="IPR023395">
    <property type="entry name" value="MCP_dom_sf"/>
</dbReference>
<dbReference type="EMBL" id="LNIX01000001">
    <property type="protein sequence ID" value="OXA63276.1"/>
    <property type="molecule type" value="Genomic_DNA"/>
</dbReference>
<evidence type="ECO:0000259" key="23">
    <source>
        <dbReference type="PROSITE" id="PS51194"/>
    </source>
</evidence>
<gene>
    <name evidence="24" type="ORF">Fcan01_02167</name>
</gene>
<feature type="region of interest" description="Disordered" evidence="20">
    <location>
        <begin position="656"/>
        <end position="681"/>
    </location>
</feature>
<keyword evidence="13" id="KW-0539">Nucleus</keyword>
<feature type="region of interest" description="Disordered" evidence="20">
    <location>
        <begin position="155"/>
        <end position="218"/>
    </location>
</feature>
<organism evidence="24 25">
    <name type="scientific">Folsomia candida</name>
    <name type="common">Springtail</name>
    <dbReference type="NCBI Taxonomy" id="158441"/>
    <lineage>
        <taxon>Eukaryota</taxon>
        <taxon>Metazoa</taxon>
        <taxon>Ecdysozoa</taxon>
        <taxon>Arthropoda</taxon>
        <taxon>Hexapoda</taxon>
        <taxon>Collembola</taxon>
        <taxon>Entomobryomorpha</taxon>
        <taxon>Isotomoidea</taxon>
        <taxon>Isotomidae</taxon>
        <taxon>Proisotominae</taxon>
        <taxon>Folsomia</taxon>
    </lineage>
</organism>
<dbReference type="Gene3D" id="1.50.40.10">
    <property type="entry name" value="Mitochondrial carrier domain"/>
    <property type="match status" value="1"/>
</dbReference>
<reference evidence="24 25" key="1">
    <citation type="submission" date="2015-12" db="EMBL/GenBank/DDBJ databases">
        <title>The genome of Folsomia candida.</title>
        <authorList>
            <person name="Faddeeva A."/>
            <person name="Derks M.F."/>
            <person name="Anvar Y."/>
            <person name="Smit S."/>
            <person name="Van Straalen N."/>
            <person name="Roelofs D."/>
        </authorList>
    </citation>
    <scope>NUCLEOTIDE SEQUENCE [LARGE SCALE GENOMIC DNA]</scope>
    <source>
        <strain evidence="24 25">VU population</strain>
        <tissue evidence="24">Whole body</tissue>
    </source>
</reference>
<dbReference type="InterPro" id="IPR001878">
    <property type="entry name" value="Znf_CCHC"/>
</dbReference>
<keyword evidence="7" id="KW-0378">Hydrolase</keyword>
<feature type="repeat" description="Solcar" evidence="18">
    <location>
        <begin position="1605"/>
        <end position="1691"/>
    </location>
</feature>
<keyword evidence="11 18" id="KW-0472">Membrane</keyword>
<evidence type="ECO:0000256" key="2">
    <source>
        <dbReference type="ARBA" id="ARBA00004141"/>
    </source>
</evidence>
<dbReference type="GO" id="GO:0005634">
    <property type="term" value="C:nucleus"/>
    <property type="evidence" value="ECO:0007669"/>
    <property type="project" value="UniProtKB-SubCell"/>
</dbReference>
<keyword evidence="6" id="KW-0547">Nucleotide-binding</keyword>
<dbReference type="Gene3D" id="3.40.50.300">
    <property type="entry name" value="P-loop containing nucleotide triphosphate hydrolases"/>
    <property type="match status" value="2"/>
</dbReference>
<keyword evidence="10" id="KW-0238">DNA-binding</keyword>
<dbReference type="GO" id="GO:0005737">
    <property type="term" value="C:cytoplasm"/>
    <property type="evidence" value="ECO:0007669"/>
    <property type="project" value="TreeGrafter"/>
</dbReference>
<dbReference type="GO" id="GO:0009378">
    <property type="term" value="F:four-way junction helicase activity"/>
    <property type="evidence" value="ECO:0007669"/>
    <property type="project" value="TreeGrafter"/>
</dbReference>
<comment type="similarity">
    <text evidence="3">Belongs to the helicase family. RecQ subfamily.</text>
</comment>
<feature type="region of interest" description="Disordered" evidence="20">
    <location>
        <begin position="697"/>
        <end position="716"/>
    </location>
</feature>
<dbReference type="GO" id="GO:0016787">
    <property type="term" value="F:hydrolase activity"/>
    <property type="evidence" value="ECO:0007669"/>
    <property type="project" value="UniProtKB-KW"/>
</dbReference>
<dbReference type="GO" id="GO:0043138">
    <property type="term" value="F:3'-5' DNA helicase activity"/>
    <property type="evidence" value="ECO:0007669"/>
    <property type="project" value="UniProtKB-EC"/>
</dbReference>
<dbReference type="PANTHER" id="PTHR13710:SF108">
    <property type="entry name" value="ATP-DEPENDENT DNA HELICASE Q4"/>
    <property type="match status" value="1"/>
</dbReference>
<feature type="compositionally biased region" description="Polar residues" evidence="20">
    <location>
        <begin position="208"/>
        <end position="218"/>
    </location>
</feature>
<keyword evidence="17" id="KW-0862">Zinc</keyword>
<dbReference type="PROSITE" id="PS50920">
    <property type="entry name" value="SOLCAR"/>
    <property type="match status" value="3"/>
</dbReference>
<evidence type="ECO:0000313" key="24">
    <source>
        <dbReference type="EMBL" id="OXA63276.1"/>
    </source>
</evidence>
<evidence type="ECO:0000256" key="14">
    <source>
        <dbReference type="ARBA" id="ARBA00034617"/>
    </source>
</evidence>
<dbReference type="InterPro" id="IPR004589">
    <property type="entry name" value="DNA_helicase_ATP-dep_RecQ"/>
</dbReference>
<evidence type="ECO:0000313" key="25">
    <source>
        <dbReference type="Proteomes" id="UP000198287"/>
    </source>
</evidence>
<dbReference type="Pfam" id="PF00153">
    <property type="entry name" value="Mito_carr"/>
    <property type="match status" value="3"/>
</dbReference>
<dbReference type="STRING" id="158441.A0A226F2V7"/>
<evidence type="ECO:0000256" key="19">
    <source>
        <dbReference type="SAM" id="Coils"/>
    </source>
</evidence>
<dbReference type="PROSITE" id="PS50158">
    <property type="entry name" value="ZF_CCHC"/>
    <property type="match status" value="1"/>
</dbReference>
<evidence type="ECO:0000256" key="20">
    <source>
        <dbReference type="SAM" id="MobiDB-lite"/>
    </source>
</evidence>
<feature type="compositionally biased region" description="Low complexity" evidence="20">
    <location>
        <begin position="164"/>
        <end position="176"/>
    </location>
</feature>
<evidence type="ECO:0000256" key="3">
    <source>
        <dbReference type="ARBA" id="ARBA00005446"/>
    </source>
</evidence>
<dbReference type="SUPFAM" id="SSF52540">
    <property type="entry name" value="P-loop containing nucleoside triphosphate hydrolases"/>
    <property type="match status" value="1"/>
</dbReference>
<comment type="catalytic activity">
    <reaction evidence="14">
        <text>Couples ATP hydrolysis with the unwinding of duplex DNA by translocating in the 3'-5' direction.</text>
        <dbReference type="EC" id="5.6.2.4"/>
    </reaction>
</comment>
<dbReference type="Proteomes" id="UP000198287">
    <property type="component" value="Unassembled WGS sequence"/>
</dbReference>
<dbReference type="InterPro" id="IPR027417">
    <property type="entry name" value="P-loop_NTPase"/>
</dbReference>
<dbReference type="InterPro" id="IPR018108">
    <property type="entry name" value="MCP_transmembrane"/>
</dbReference>
<dbReference type="OrthoDB" id="409586at2759"/>
<feature type="compositionally biased region" description="Polar residues" evidence="20">
    <location>
        <begin position="273"/>
        <end position="291"/>
    </location>
</feature>
<dbReference type="NCBIfam" id="TIGR00614">
    <property type="entry name" value="recQ_fam"/>
    <property type="match status" value="1"/>
</dbReference>
<dbReference type="SMART" id="SM00490">
    <property type="entry name" value="HELICc"/>
    <property type="match status" value="1"/>
</dbReference>
<comment type="subcellular location">
    <subcellularLocation>
        <location evidence="2">Membrane</location>
        <topology evidence="2">Multi-pass membrane protein</topology>
    </subcellularLocation>
    <subcellularLocation>
        <location evidence="1">Nucleus</location>
    </subcellularLocation>
</comment>
<feature type="region of interest" description="Disordered" evidence="20">
    <location>
        <begin position="381"/>
        <end position="420"/>
    </location>
</feature>
<protein>
    <recommendedName>
        <fullName evidence="15">DNA 3'-5' helicase</fullName>
        <ecNumber evidence="15">5.6.2.4</ecNumber>
    </recommendedName>
</protein>
<keyword evidence="5 18" id="KW-0812">Transmembrane</keyword>
<proteinExistence type="inferred from homology"/>
<feature type="compositionally biased region" description="Polar residues" evidence="20">
    <location>
        <begin position="656"/>
        <end position="665"/>
    </location>
</feature>
<evidence type="ECO:0000259" key="22">
    <source>
        <dbReference type="PROSITE" id="PS51192"/>
    </source>
</evidence>
<dbReference type="GO" id="GO:0008270">
    <property type="term" value="F:zinc ion binding"/>
    <property type="evidence" value="ECO:0007669"/>
    <property type="project" value="UniProtKB-KW"/>
</dbReference>
<keyword evidence="17" id="KW-0479">Metal-binding</keyword>
<evidence type="ECO:0000256" key="13">
    <source>
        <dbReference type="ARBA" id="ARBA00023242"/>
    </source>
</evidence>
<dbReference type="InterPro" id="IPR011545">
    <property type="entry name" value="DEAD/DEAH_box_helicase_dom"/>
</dbReference>
<comment type="similarity">
    <text evidence="4">Belongs to the mitochondrial carrier (TC 2.A.29) family.</text>
</comment>
<sequence>MTLSPHSFCASQKTELWTSLAHHPIIMPAIEISAQRVVVVGRIERNTFGRRCAQILFERGAKVACDEEDGVRAISNMENGAVVSSSINKAKLKREKLMKNAQHYKNVLRTWEAAVSKAEGRIPGKNDLKTAPESVQKAYKEFYKLKRYLEGSSSSTSRKFLDNSISGSKGPSPSKIFFGRNIGRVGNSPIKSPTSKPSKSKKSGILKTPSSHPSKNSAGCSFNVFKEKMSFAVNFLGKKSPAKMVRKEVFDSDAGELVARKVLIPNRFSNTLRSSSNCQDESSNIGQQSGIPSDMEQDHNHHSMIKESSFLDEADHIAPSAALDVVSKNLANDNECNESSHTIGKRNSVSAIWHSFSPKSKNLNATKHVDSQWLRRCRNVSQMSDDDQQNSNNDFRENESKECESDDDDKQDSDKCEISDAASSQQLFARSFEDFLMSAASSPEEKEAPILPPTNINTITPATNDNCYNNNQITLQPDEEMFDSGLGMSSSFLFSAQEIMDVITNEVLPETTTLPTDKDNIHNENACSPSENNFQTIDMSVIGNFISANPFASAISPCSPRASAISADKTESENLRKRKALFSPSPKKLSPKKKFFKSSRIKAKYGIQSYKPPTPSKKKNATNAAAALKNNNITKHADKYKESTITLGLVDITSTKTSSAKSNQVEDSETPTTSVEPTSSKNLDKVEYFDEAAQDAYASGRQNRNTKRRKLSSGVPSLATRIRRSKPNENFVKIDITKKVFVRGHKKISGSKVKRNDWKMKKAASSKEDKLKSLVCRKCGESGHFRKFCMKDIIPVEEPQYIDDSPFPSLQEAALMVKTNGGIIPVNHVNIYSNSKVQDTSQELVELSPTVHDISPITLSLDEDQPISHSCANKPILPYFASEHDLTQDVEDEILNDTIRKFGYENFRPRQKEAVSRILKGLSTLCVLSTGSGKSLCYQLPAFLYAEKNPGALAICVSPLVSLMEDQVQGIPPFLHAAFLHSNMISSHKEKVLEKIRSKKLHILLVSPEAVCGGLFGILRGNDLPQISFACIDEVHCVSQWSHNFRPCYLQLAKILREKLHVRTILGLTATATEHTANSICQTLQIDPSMTIRGEIIPVNLHLSASRDSYRDEALLTLLQGERFSTCESIIIYCTRRDECQRISALIRTSIQDPNSKNAGVSKINSRQRVSTTCEAYHAGMSAGKRRLVQQQFMSGNIRIVVATVAFGMGIDKSNIRAVIHYNMPKTFESYVQEIGRAGRDGEPAHCHLFLDNVKGRDLNELKRHVYSNSIDRATLRKLLRKIFQSCKCGRIADFSHKGSTSHKNTPKGRCPGHEVSFSIEETVHELDLPQENISTILCYLELDYSRKWIEMLPHTYQTCKIHSYGGASLLKSSALKCPPLAAAIALKKESKKFKDADVYLEFDVIEVSATLGWNSGAVKKELKNLEWTSTSCGADGNTKFRKSGILVEFCNLAFHVNAPGDLTDEEADSVLDYLHNHNQEQEKTQLYQLHKVYQALMGISNSTVENICEKSDEEKSNLLKKFIHTYFLQKTPGVPPEWKNEVTYPEHQEQEVRSNIINLLASVKDAQFTGRSVARIFQGIPSPCFPVEDWARNRSFWRKHIDGKDALIDLIGGTAGGTACVYVGQPLDTVKVKMQTFPTIYSKGMVYCLMDTFRKDGIRRGLYAGTLPALAANISENAVLFAAYGICQKLVAFVTGQKVSEMGPLQNACSGFCAGFFSSLTLCPTELVKCRLQAMREMSTISAGAGNGSVGAKVHIGPWGLCRQIFRDEGFKGFFHGLTSTFAREMPGYFCFFGGYEVSRYLLTPEGKTKEEIGPLRTVLCGGIGGVILWTAIFPTDVVKSRIQINKLNITLLACMRDIYQKEGIMALYTGLGPTVIRTFPATGALFLAYEYTKKALHELFD</sequence>
<keyword evidence="17" id="KW-0863">Zinc-finger</keyword>
<dbReference type="GO" id="GO:0005694">
    <property type="term" value="C:chromosome"/>
    <property type="evidence" value="ECO:0007669"/>
    <property type="project" value="TreeGrafter"/>
</dbReference>
<feature type="domain" description="Helicase ATP-binding" evidence="22">
    <location>
        <begin position="915"/>
        <end position="1090"/>
    </location>
</feature>
<feature type="repeat" description="Solcar" evidence="18">
    <location>
        <begin position="1814"/>
        <end position="1897"/>
    </location>
</feature>
<evidence type="ECO:0000256" key="4">
    <source>
        <dbReference type="ARBA" id="ARBA00006375"/>
    </source>
</evidence>
<evidence type="ECO:0000256" key="9">
    <source>
        <dbReference type="ARBA" id="ARBA00022840"/>
    </source>
</evidence>
<evidence type="ECO:0000256" key="17">
    <source>
        <dbReference type="PROSITE-ProRule" id="PRU00047"/>
    </source>
</evidence>
<dbReference type="EC" id="5.6.2.4" evidence="15"/>
<keyword evidence="25" id="KW-1185">Reference proteome</keyword>
<dbReference type="InterPro" id="IPR001650">
    <property type="entry name" value="Helicase_C-like"/>
</dbReference>
<dbReference type="FunFam" id="3.40.50.300:FF:000772">
    <property type="entry name" value="ATP-dependent DNA helicase Q4"/>
    <property type="match status" value="1"/>
</dbReference>
<evidence type="ECO:0000259" key="21">
    <source>
        <dbReference type="PROSITE" id="PS50158"/>
    </source>
</evidence>
<dbReference type="PROSITE" id="PS51194">
    <property type="entry name" value="HELICASE_CTER"/>
    <property type="match status" value="1"/>
</dbReference>
<feature type="domain" description="CCHC-type" evidence="21">
    <location>
        <begin position="776"/>
        <end position="789"/>
    </location>
</feature>
<dbReference type="GO" id="GO:0000724">
    <property type="term" value="P:double-strand break repair via homologous recombination"/>
    <property type="evidence" value="ECO:0007669"/>
    <property type="project" value="TreeGrafter"/>
</dbReference>
<keyword evidence="19" id="KW-0175">Coiled coil</keyword>
<dbReference type="PROSITE" id="PS51192">
    <property type="entry name" value="HELICASE_ATP_BIND_1"/>
    <property type="match status" value="1"/>
</dbReference>
<name>A0A226F2V7_FOLCA</name>
<dbReference type="Pfam" id="PF00270">
    <property type="entry name" value="DEAD"/>
    <property type="match status" value="1"/>
</dbReference>
<dbReference type="InterPro" id="IPR014001">
    <property type="entry name" value="Helicase_ATP-bd"/>
</dbReference>
<keyword evidence="12" id="KW-0413">Isomerase</keyword>
<dbReference type="CDD" id="cd22289">
    <property type="entry name" value="RecQL4_SLD2_NTD"/>
    <property type="match status" value="1"/>
</dbReference>
<dbReference type="FunFam" id="3.40.50.300:FF:001084">
    <property type="entry name" value="RecQ like helicase 4"/>
    <property type="match status" value="1"/>
</dbReference>
<evidence type="ECO:0000256" key="16">
    <source>
        <dbReference type="ARBA" id="ARBA00049360"/>
    </source>
</evidence>
<evidence type="ECO:0000256" key="12">
    <source>
        <dbReference type="ARBA" id="ARBA00023235"/>
    </source>
</evidence>
<evidence type="ECO:0000256" key="6">
    <source>
        <dbReference type="ARBA" id="ARBA00022741"/>
    </source>
</evidence>
<dbReference type="FunFam" id="1.50.40.10:FF:000146">
    <property type="entry name" value="Uncharacterized protein, isoform B"/>
    <property type="match status" value="1"/>
</dbReference>
<dbReference type="GO" id="GO:0016020">
    <property type="term" value="C:membrane"/>
    <property type="evidence" value="ECO:0007669"/>
    <property type="project" value="UniProtKB-SubCell"/>
</dbReference>
<evidence type="ECO:0000256" key="5">
    <source>
        <dbReference type="ARBA" id="ARBA00022692"/>
    </source>
</evidence>
<accession>A0A226F2V7</accession>
<evidence type="ECO:0000256" key="18">
    <source>
        <dbReference type="PROSITE-ProRule" id="PRU00282"/>
    </source>
</evidence>
<evidence type="ECO:0000256" key="1">
    <source>
        <dbReference type="ARBA" id="ARBA00004123"/>
    </source>
</evidence>
<keyword evidence="8 24" id="KW-0347">Helicase</keyword>
<dbReference type="PANTHER" id="PTHR13710">
    <property type="entry name" value="DNA HELICASE RECQ FAMILY MEMBER"/>
    <property type="match status" value="1"/>
</dbReference>